<gene>
    <name evidence="1" type="ORF">SMN809_LOCUS34136</name>
</gene>
<organism evidence="1 2">
    <name type="scientific">Rotaria magnacalcarata</name>
    <dbReference type="NCBI Taxonomy" id="392030"/>
    <lineage>
        <taxon>Eukaryota</taxon>
        <taxon>Metazoa</taxon>
        <taxon>Spiralia</taxon>
        <taxon>Gnathifera</taxon>
        <taxon>Rotifera</taxon>
        <taxon>Eurotatoria</taxon>
        <taxon>Bdelloidea</taxon>
        <taxon>Philodinida</taxon>
        <taxon>Philodinidae</taxon>
        <taxon>Rotaria</taxon>
    </lineage>
</organism>
<evidence type="ECO:0000313" key="2">
    <source>
        <dbReference type="Proteomes" id="UP000676336"/>
    </source>
</evidence>
<accession>A0A8S2X8E2</accession>
<dbReference type="AlphaFoldDB" id="A0A8S2X8E2"/>
<reference evidence="1" key="1">
    <citation type="submission" date="2021-02" db="EMBL/GenBank/DDBJ databases">
        <authorList>
            <person name="Nowell W R."/>
        </authorList>
    </citation>
    <scope>NUCLEOTIDE SEQUENCE</scope>
</reference>
<protein>
    <submittedName>
        <fullName evidence="1">Uncharacterized protein</fullName>
    </submittedName>
</protein>
<sequence>MAVMLPLLKRLNKTYNDRFTTEYDAKRPFTVMLRRFTVVRFDRPGTIDSQTTTPIIDSIDVKAFGLNQKLFSIWFKNNIQQLKINEDNHNSIEDILFLYIDSNEDDNHVDKIIAPDYEEVITNVIFNKELSAWI</sequence>
<proteinExistence type="predicted"/>
<dbReference type="Proteomes" id="UP000676336">
    <property type="component" value="Unassembled WGS sequence"/>
</dbReference>
<comment type="caution">
    <text evidence="1">The sequence shown here is derived from an EMBL/GenBank/DDBJ whole genome shotgun (WGS) entry which is preliminary data.</text>
</comment>
<name>A0A8S2X8E2_9BILA</name>
<dbReference type="EMBL" id="CAJOBI010077331">
    <property type="protein sequence ID" value="CAF4483349.1"/>
    <property type="molecule type" value="Genomic_DNA"/>
</dbReference>
<evidence type="ECO:0000313" key="1">
    <source>
        <dbReference type="EMBL" id="CAF4483349.1"/>
    </source>
</evidence>